<keyword evidence="1" id="KW-0808">Transferase</keyword>
<dbReference type="CDD" id="cd04899">
    <property type="entry name" value="ACT_ACR-UUR-like_2"/>
    <property type="match status" value="1"/>
</dbReference>
<evidence type="ECO:0000256" key="2">
    <source>
        <dbReference type="ARBA" id="ARBA00022695"/>
    </source>
</evidence>
<dbReference type="Pfam" id="PF01966">
    <property type="entry name" value="HD"/>
    <property type="match status" value="1"/>
</dbReference>
<dbReference type="NCBIfam" id="NF002895">
    <property type="entry name" value="PRK03381.1"/>
    <property type="match status" value="1"/>
</dbReference>
<dbReference type="AlphaFoldDB" id="A0A6J7R582"/>
<dbReference type="Gene3D" id="3.30.70.260">
    <property type="match status" value="1"/>
</dbReference>
<dbReference type="CDD" id="cd05401">
    <property type="entry name" value="NT_GlnE_GlnD_like"/>
    <property type="match status" value="1"/>
</dbReference>
<keyword evidence="5" id="KW-0460">Magnesium</keyword>
<name>A0A6J7R582_9ZZZZ</name>
<dbReference type="InterPro" id="IPR006674">
    <property type="entry name" value="HD_domain"/>
</dbReference>
<evidence type="ECO:0000313" key="9">
    <source>
        <dbReference type="EMBL" id="CAB4833302.1"/>
    </source>
</evidence>
<dbReference type="Gene3D" id="1.10.3090.10">
    <property type="entry name" value="cca-adding enzyme, domain 2"/>
    <property type="match status" value="1"/>
</dbReference>
<dbReference type="SUPFAM" id="SSF55021">
    <property type="entry name" value="ACT-like"/>
    <property type="match status" value="2"/>
</dbReference>
<dbReference type="EMBL" id="CAFBPM010000009">
    <property type="protein sequence ID" value="CAB5023892.1"/>
    <property type="molecule type" value="Genomic_DNA"/>
</dbReference>
<dbReference type="InterPro" id="IPR045865">
    <property type="entry name" value="ACT-like_dom_sf"/>
</dbReference>
<keyword evidence="6" id="KW-0511">Multifunctional enzyme</keyword>
<feature type="domain" description="ACT" evidence="7">
    <location>
        <begin position="581"/>
        <end position="668"/>
    </location>
</feature>
<dbReference type="SUPFAM" id="SSF109604">
    <property type="entry name" value="HD-domain/PDEase-like"/>
    <property type="match status" value="1"/>
</dbReference>
<dbReference type="InterPro" id="IPR002912">
    <property type="entry name" value="ACT_dom"/>
</dbReference>
<dbReference type="EMBL" id="CAFBLT010000001">
    <property type="protein sequence ID" value="CAB4860550.1"/>
    <property type="molecule type" value="Genomic_DNA"/>
</dbReference>
<feature type="domain" description="ACT" evidence="7">
    <location>
        <begin position="691"/>
        <end position="764"/>
    </location>
</feature>
<evidence type="ECO:0000259" key="8">
    <source>
        <dbReference type="PROSITE" id="PS51831"/>
    </source>
</evidence>
<dbReference type="InterPro" id="IPR010043">
    <property type="entry name" value="UTase/UR"/>
</dbReference>
<evidence type="ECO:0000256" key="5">
    <source>
        <dbReference type="ARBA" id="ARBA00022842"/>
    </source>
</evidence>
<evidence type="ECO:0000256" key="6">
    <source>
        <dbReference type="ARBA" id="ARBA00023268"/>
    </source>
</evidence>
<sequence length="764" mass="83313">MNEKSLTGEAFCRALSDATDAWLCEIADQANHGGIKKIALLAVGGYGRQELCPFSDLDLLLVYESRGDIKPFADALWYPVWDEGVKVDHAVRRPKEVLKAASKDLRVALGLLDARLVWGDPNVVKPLLEKVKKLWREELAAEFLPQLEDQMEERHRAEGDVAFLLEPNLKESHGGLRDVSVLRSLPSCAPLLEGLVDLEAINAAASTLVEVRVELHRAAGRELDRMLLQEQDQIAALLGFTDADQLCRRVSEAGRTIARLSDETWRRRRIWEPGSTVIFEPHGETQEVEEGIVIFGGEVTLAPAADVGNDSSLIWRLAAVGAEHDLPISLGAVHRLADQSPPPPVPWTPALREALVRLLLAGPGAIRAFESLDQVGLVTFMIPEWEHVRHYHQRNAYHRFTVDRHLLEAASNASELVGQVDRPDLLVLGALFHDIGKGLPGDHTEVGIELVGQIGPRLGLKPDDVGILQDLVRHHLLLADTATRRDLSDPRTIETVARAVPSRSTLHILGALTKADSLATGSSAWGAWKEQLVDQLVARTDEFLAGANVAPLAVPAPPEFLELIEHVLLHRTPSIMIDPPRVVVAALDRPGLLADVAGTLALHRLDVLSADVASHDGVVLDTFSVGATSGRWPTTELFEKDLTGVLEGTVNLEEKLANQATTYAGASRTWSARPMEPSVRIDNEASQDSTVLELRASDRIGLLHQLTSHLFSLGLDVMAARVATVGGDVVDSFYVRTPTGEKLSNSLLLDQMTESLLEILGEPG</sequence>
<accession>A0A6J7R582</accession>
<evidence type="ECO:0000259" key="7">
    <source>
        <dbReference type="PROSITE" id="PS51671"/>
    </source>
</evidence>
<evidence type="ECO:0000313" key="10">
    <source>
        <dbReference type="EMBL" id="CAB4860550.1"/>
    </source>
</evidence>
<dbReference type="SUPFAM" id="SSF81593">
    <property type="entry name" value="Nucleotidyltransferase substrate binding subunit/domain"/>
    <property type="match status" value="1"/>
</dbReference>
<evidence type="ECO:0000256" key="3">
    <source>
        <dbReference type="ARBA" id="ARBA00022737"/>
    </source>
</evidence>
<dbReference type="CDD" id="cd04873">
    <property type="entry name" value="ACT_UUR-ACR-like"/>
    <property type="match status" value="1"/>
</dbReference>
<dbReference type="PROSITE" id="PS51831">
    <property type="entry name" value="HD"/>
    <property type="match status" value="1"/>
</dbReference>
<dbReference type="PIRSF" id="PIRSF006288">
    <property type="entry name" value="PII_uridyltransf"/>
    <property type="match status" value="1"/>
</dbReference>
<organism evidence="11">
    <name type="scientific">freshwater metagenome</name>
    <dbReference type="NCBI Taxonomy" id="449393"/>
    <lineage>
        <taxon>unclassified sequences</taxon>
        <taxon>metagenomes</taxon>
        <taxon>ecological metagenomes</taxon>
    </lineage>
</organism>
<evidence type="ECO:0000256" key="1">
    <source>
        <dbReference type="ARBA" id="ARBA00022679"/>
    </source>
</evidence>
<keyword evidence="2" id="KW-0548">Nucleotidyltransferase</keyword>
<dbReference type="InterPro" id="IPR043519">
    <property type="entry name" value="NT_sf"/>
</dbReference>
<dbReference type="CDD" id="cd00077">
    <property type="entry name" value="HDc"/>
    <property type="match status" value="1"/>
</dbReference>
<dbReference type="GO" id="GO:0016787">
    <property type="term" value="F:hydrolase activity"/>
    <property type="evidence" value="ECO:0007669"/>
    <property type="project" value="UniProtKB-KW"/>
</dbReference>
<dbReference type="GO" id="GO:0008773">
    <property type="term" value="F:[protein-PII] uridylyltransferase activity"/>
    <property type="evidence" value="ECO:0007669"/>
    <property type="project" value="InterPro"/>
</dbReference>
<dbReference type="EMBL" id="CAFABE010000087">
    <property type="protein sequence ID" value="CAB4833302.1"/>
    <property type="molecule type" value="Genomic_DNA"/>
</dbReference>
<dbReference type="InterPro" id="IPR013546">
    <property type="entry name" value="PII_UdlTrfase/GS_AdlTrfase"/>
</dbReference>
<dbReference type="Pfam" id="PF08335">
    <property type="entry name" value="GlnD_UR_UTase"/>
    <property type="match status" value="1"/>
</dbReference>
<dbReference type="InterPro" id="IPR003607">
    <property type="entry name" value="HD/PDEase_dom"/>
</dbReference>
<proteinExistence type="inferred from homology"/>
<dbReference type="HAMAP" id="MF_00277">
    <property type="entry name" value="PII_uridylyl_transf"/>
    <property type="match status" value="1"/>
</dbReference>
<dbReference type="PANTHER" id="PTHR47320">
    <property type="entry name" value="BIFUNCTIONAL URIDYLYLTRANSFERASE/URIDYLYL-REMOVING ENZYME"/>
    <property type="match status" value="1"/>
</dbReference>
<reference evidence="11" key="1">
    <citation type="submission" date="2020-05" db="EMBL/GenBank/DDBJ databases">
        <authorList>
            <person name="Chiriac C."/>
            <person name="Salcher M."/>
            <person name="Ghai R."/>
            <person name="Kavagutti S V."/>
        </authorList>
    </citation>
    <scope>NUCLEOTIDE SEQUENCE</scope>
</reference>
<dbReference type="Gene3D" id="3.30.460.10">
    <property type="entry name" value="Beta Polymerase, domain 2"/>
    <property type="match status" value="1"/>
</dbReference>
<protein>
    <submittedName>
        <fullName evidence="11">Unannotated protein</fullName>
    </submittedName>
</protein>
<feature type="domain" description="HD" evidence="8">
    <location>
        <begin position="402"/>
        <end position="525"/>
    </location>
</feature>
<dbReference type="SUPFAM" id="SSF81301">
    <property type="entry name" value="Nucleotidyltransferase"/>
    <property type="match status" value="1"/>
</dbReference>
<dbReference type="PANTHER" id="PTHR47320:SF1">
    <property type="entry name" value="BIFUNCTIONAL URIDYLYLTRANSFERASE_URIDYLYL-REMOVING ENZYME"/>
    <property type="match status" value="1"/>
</dbReference>
<dbReference type="PROSITE" id="PS51671">
    <property type="entry name" value="ACT"/>
    <property type="match status" value="2"/>
</dbReference>
<keyword evidence="4" id="KW-0378">Hydrolase</keyword>
<keyword evidence="3" id="KW-0677">Repeat</keyword>
<evidence type="ECO:0000256" key="4">
    <source>
        <dbReference type="ARBA" id="ARBA00022801"/>
    </source>
</evidence>
<gene>
    <name evidence="9" type="ORF">UFOPK3164_01442</name>
    <name evidence="10" type="ORF">UFOPK3427_00159</name>
    <name evidence="11" type="ORF">UFOPK4112_01082</name>
</gene>
<dbReference type="SMART" id="SM00471">
    <property type="entry name" value="HDc"/>
    <property type="match status" value="1"/>
</dbReference>
<evidence type="ECO:0000313" key="11">
    <source>
        <dbReference type="EMBL" id="CAB5023892.1"/>
    </source>
</evidence>